<proteinExistence type="predicted"/>
<dbReference type="PROSITE" id="PS50075">
    <property type="entry name" value="CARRIER"/>
    <property type="match status" value="1"/>
</dbReference>
<organism evidence="2 3">
    <name type="scientific">Dictyobacter kobayashii</name>
    <dbReference type="NCBI Taxonomy" id="2014872"/>
    <lineage>
        <taxon>Bacteria</taxon>
        <taxon>Bacillati</taxon>
        <taxon>Chloroflexota</taxon>
        <taxon>Ktedonobacteria</taxon>
        <taxon>Ktedonobacterales</taxon>
        <taxon>Dictyobacteraceae</taxon>
        <taxon>Dictyobacter</taxon>
    </lineage>
</organism>
<dbReference type="GO" id="GO:0031177">
    <property type="term" value="F:phosphopantetheine binding"/>
    <property type="evidence" value="ECO:0007669"/>
    <property type="project" value="TreeGrafter"/>
</dbReference>
<dbReference type="EMBL" id="BIFS01000002">
    <property type="protein sequence ID" value="GCE23079.1"/>
    <property type="molecule type" value="Genomic_DNA"/>
</dbReference>
<accession>A0A402AVI7</accession>
<evidence type="ECO:0000313" key="2">
    <source>
        <dbReference type="EMBL" id="GCE23079.1"/>
    </source>
</evidence>
<dbReference type="AlphaFoldDB" id="A0A402AVI7"/>
<gene>
    <name evidence="2" type="ORF">KDK_68790</name>
</gene>
<dbReference type="PANTHER" id="PTHR45527:SF1">
    <property type="entry name" value="FATTY ACID SYNTHASE"/>
    <property type="match status" value="1"/>
</dbReference>
<dbReference type="SUPFAM" id="SSF47336">
    <property type="entry name" value="ACP-like"/>
    <property type="match status" value="1"/>
</dbReference>
<protein>
    <recommendedName>
        <fullName evidence="1">Carrier domain-containing protein</fullName>
    </recommendedName>
</protein>
<comment type="caution">
    <text evidence="2">The sequence shown here is derived from an EMBL/GenBank/DDBJ whole genome shotgun (WGS) entry which is preliminary data.</text>
</comment>
<dbReference type="InterPro" id="IPR036736">
    <property type="entry name" value="ACP-like_sf"/>
</dbReference>
<reference evidence="3" key="1">
    <citation type="submission" date="2018-12" db="EMBL/GenBank/DDBJ databases">
        <title>Tengunoibacter tsumagoiensis gen. nov., sp. nov., Dictyobacter kobayashii sp. nov., D. alpinus sp. nov., and D. joshuensis sp. nov. and description of Dictyobacteraceae fam. nov. within the order Ktedonobacterales isolated from Tengu-no-mugimeshi.</title>
        <authorList>
            <person name="Wang C.M."/>
            <person name="Zheng Y."/>
            <person name="Sakai Y."/>
            <person name="Toyoda A."/>
            <person name="Minakuchi Y."/>
            <person name="Abe K."/>
            <person name="Yokota A."/>
            <person name="Yabe S."/>
        </authorList>
    </citation>
    <scope>NUCLEOTIDE SEQUENCE [LARGE SCALE GENOMIC DNA]</scope>
    <source>
        <strain evidence="3">Uno11</strain>
    </source>
</reference>
<evidence type="ECO:0000313" key="3">
    <source>
        <dbReference type="Proteomes" id="UP000287188"/>
    </source>
</evidence>
<dbReference type="Proteomes" id="UP000287188">
    <property type="component" value="Unassembled WGS sequence"/>
</dbReference>
<dbReference type="GO" id="GO:0043041">
    <property type="term" value="P:amino acid activation for nonribosomal peptide biosynthetic process"/>
    <property type="evidence" value="ECO:0007669"/>
    <property type="project" value="TreeGrafter"/>
</dbReference>
<name>A0A402AVI7_9CHLR</name>
<keyword evidence="3" id="KW-1185">Reference proteome</keyword>
<dbReference type="OrthoDB" id="514007at2"/>
<dbReference type="PANTHER" id="PTHR45527">
    <property type="entry name" value="NONRIBOSOMAL PEPTIDE SYNTHETASE"/>
    <property type="match status" value="1"/>
</dbReference>
<dbReference type="Gene3D" id="1.10.1200.10">
    <property type="entry name" value="ACP-like"/>
    <property type="match status" value="1"/>
</dbReference>
<sequence>MTISSKSILKPSRGILAGSSLLPSSVPIHHTDILAQQLWAKQVLMNIWCQVLELPQVDAHANFFDLGGDALHAAQILSLARIQGLHFSLGQFVDHPTISEMAQNIIFQH</sequence>
<dbReference type="InterPro" id="IPR009081">
    <property type="entry name" value="PP-bd_ACP"/>
</dbReference>
<feature type="domain" description="Carrier" evidence="1">
    <location>
        <begin position="35"/>
        <end position="109"/>
    </location>
</feature>
<evidence type="ECO:0000259" key="1">
    <source>
        <dbReference type="PROSITE" id="PS50075"/>
    </source>
</evidence>
<dbReference type="GO" id="GO:0044550">
    <property type="term" value="P:secondary metabolite biosynthetic process"/>
    <property type="evidence" value="ECO:0007669"/>
    <property type="project" value="TreeGrafter"/>
</dbReference>
<dbReference type="GO" id="GO:0005737">
    <property type="term" value="C:cytoplasm"/>
    <property type="evidence" value="ECO:0007669"/>
    <property type="project" value="TreeGrafter"/>
</dbReference>
<dbReference type="Pfam" id="PF00550">
    <property type="entry name" value="PP-binding"/>
    <property type="match status" value="1"/>
</dbReference>
<dbReference type="RefSeq" id="WP_126556569.1">
    <property type="nucleotide sequence ID" value="NZ_BIFS01000002.1"/>
</dbReference>